<dbReference type="Proteomes" id="UP001279734">
    <property type="component" value="Unassembled WGS sequence"/>
</dbReference>
<protein>
    <submittedName>
        <fullName evidence="2">Uncharacterized protein</fullName>
    </submittedName>
</protein>
<name>A0AAD3TDW1_NEPGR</name>
<dbReference type="AlphaFoldDB" id="A0AAD3TDW1"/>
<dbReference type="EMBL" id="BSYO01000033">
    <property type="protein sequence ID" value="GMH27504.1"/>
    <property type="molecule type" value="Genomic_DNA"/>
</dbReference>
<gene>
    <name evidence="2" type="ORF">Nepgr_029347</name>
</gene>
<evidence type="ECO:0000313" key="3">
    <source>
        <dbReference type="Proteomes" id="UP001279734"/>
    </source>
</evidence>
<comment type="caution">
    <text evidence="2">The sequence shown here is derived from an EMBL/GenBank/DDBJ whole genome shotgun (WGS) entry which is preliminary data.</text>
</comment>
<proteinExistence type="predicted"/>
<organism evidence="2 3">
    <name type="scientific">Nepenthes gracilis</name>
    <name type="common">Slender pitcher plant</name>
    <dbReference type="NCBI Taxonomy" id="150966"/>
    <lineage>
        <taxon>Eukaryota</taxon>
        <taxon>Viridiplantae</taxon>
        <taxon>Streptophyta</taxon>
        <taxon>Embryophyta</taxon>
        <taxon>Tracheophyta</taxon>
        <taxon>Spermatophyta</taxon>
        <taxon>Magnoliopsida</taxon>
        <taxon>eudicotyledons</taxon>
        <taxon>Gunneridae</taxon>
        <taxon>Pentapetalae</taxon>
        <taxon>Caryophyllales</taxon>
        <taxon>Nepenthaceae</taxon>
        <taxon>Nepenthes</taxon>
    </lineage>
</organism>
<evidence type="ECO:0000256" key="1">
    <source>
        <dbReference type="SAM" id="SignalP"/>
    </source>
</evidence>
<dbReference type="InterPro" id="IPR040274">
    <property type="entry name" value="CLE27/CLE43"/>
</dbReference>
<accession>A0AAD3TDW1</accession>
<feature type="signal peptide" evidence="1">
    <location>
        <begin position="1"/>
        <end position="33"/>
    </location>
</feature>
<keyword evidence="1" id="KW-0732">Signal</keyword>
<sequence length="87" mass="9781">MSSSGGMEVRRCSLVVMLAVSVWIFNNSSEAGAVRLFPNNVRARMKLIGREDAFRKFFNGRSPFQYANNTIDDGKRRVPSCSDPLHN</sequence>
<keyword evidence="3" id="KW-1185">Reference proteome</keyword>
<evidence type="ECO:0000313" key="2">
    <source>
        <dbReference type="EMBL" id="GMH27504.1"/>
    </source>
</evidence>
<reference evidence="2" key="1">
    <citation type="submission" date="2023-05" db="EMBL/GenBank/DDBJ databases">
        <title>Nepenthes gracilis genome sequencing.</title>
        <authorList>
            <person name="Fukushima K."/>
        </authorList>
    </citation>
    <scope>NUCLEOTIDE SEQUENCE</scope>
    <source>
        <strain evidence="2">SING2019-196</strain>
    </source>
</reference>
<dbReference type="PANTHER" id="PTHR37184:SF2">
    <property type="entry name" value="CLAVATA3_ESR (CLE)-RELATED PROTEIN 43"/>
    <property type="match status" value="1"/>
</dbReference>
<dbReference type="PANTHER" id="PTHR37184">
    <property type="entry name" value="CLAVATA3/ESR (CLE)-RELATED PROTEIN 27"/>
    <property type="match status" value="1"/>
</dbReference>
<feature type="chain" id="PRO_5042206529" evidence="1">
    <location>
        <begin position="34"/>
        <end position="87"/>
    </location>
</feature>